<evidence type="ECO:0000256" key="1">
    <source>
        <dbReference type="ARBA" id="ARBA00008826"/>
    </source>
</evidence>
<accession>A0A2A5J605</accession>
<keyword evidence="7" id="KW-0808">Transferase</keyword>
<dbReference type="AlphaFoldDB" id="A0A2A5J605"/>
<evidence type="ECO:0000256" key="2">
    <source>
        <dbReference type="ARBA" id="ARBA00011058"/>
    </source>
</evidence>
<dbReference type="GO" id="GO:0005737">
    <property type="term" value="C:cytoplasm"/>
    <property type="evidence" value="ECO:0007669"/>
    <property type="project" value="UniProtKB-SubCell"/>
</dbReference>
<dbReference type="PANTHER" id="PTHR10695:SF46">
    <property type="entry name" value="BIFUNCTIONAL COENZYME A SYNTHASE-RELATED"/>
    <property type="match status" value="1"/>
</dbReference>
<dbReference type="Gene3D" id="3.40.50.300">
    <property type="entry name" value="P-loop containing nucleotide triphosphate hydrolases"/>
    <property type="match status" value="1"/>
</dbReference>
<keyword evidence="6 7" id="KW-0173">Coenzyme A biosynthesis</keyword>
<comment type="catalytic activity">
    <reaction evidence="7">
        <text>3'-dephospho-CoA + ATP = ADP + CoA + H(+)</text>
        <dbReference type="Rhea" id="RHEA:18245"/>
        <dbReference type="ChEBI" id="CHEBI:15378"/>
        <dbReference type="ChEBI" id="CHEBI:30616"/>
        <dbReference type="ChEBI" id="CHEBI:57287"/>
        <dbReference type="ChEBI" id="CHEBI:57328"/>
        <dbReference type="ChEBI" id="CHEBI:456216"/>
        <dbReference type="EC" id="2.7.1.24"/>
    </reaction>
</comment>
<comment type="similarity">
    <text evidence="7">Belongs to the CoaE family.</text>
</comment>
<name>A0A2A5J605_RHOSG</name>
<dbReference type="PANTHER" id="PTHR10695">
    <property type="entry name" value="DEPHOSPHO-COA KINASE-RELATED"/>
    <property type="match status" value="1"/>
</dbReference>
<evidence type="ECO:0000256" key="8">
    <source>
        <dbReference type="NCBIfam" id="TIGR00152"/>
    </source>
</evidence>
<dbReference type="UniPathway" id="UPA00241">
    <property type="reaction ID" value="UER00356"/>
</dbReference>
<dbReference type="Pfam" id="PF01121">
    <property type="entry name" value="CoaE"/>
    <property type="match status" value="1"/>
</dbReference>
<reference evidence="9 10" key="1">
    <citation type="submission" date="2017-07" db="EMBL/GenBank/DDBJ databases">
        <title>Draft sequence of Rhodococcus enclensis 23b-28.</title>
        <authorList>
            <person name="Besaury L."/>
            <person name="Sancelme M."/>
            <person name="Amato P."/>
            <person name="Lallement A."/>
            <person name="Delort A.-M."/>
        </authorList>
    </citation>
    <scope>NUCLEOTIDE SEQUENCE [LARGE SCALE GENOMIC DNA]</scope>
    <source>
        <strain evidence="9 10">23b-28</strain>
    </source>
</reference>
<dbReference type="Proteomes" id="UP000230886">
    <property type="component" value="Unassembled WGS sequence"/>
</dbReference>
<dbReference type="Gene3D" id="3.30.460.10">
    <property type="entry name" value="Beta Polymerase, domain 2"/>
    <property type="match status" value="1"/>
</dbReference>
<comment type="pathway">
    <text evidence="7">Cofactor biosynthesis; coenzyme A biosynthesis; CoA from (R)-pantothenate: step 5/5.</text>
</comment>
<evidence type="ECO:0000256" key="4">
    <source>
        <dbReference type="ARBA" id="ARBA00022741"/>
    </source>
</evidence>
<keyword evidence="7 9" id="KW-0418">Kinase</keyword>
<keyword evidence="5 7" id="KW-0067">ATP-binding</keyword>
<comment type="function">
    <text evidence="7">Catalyzes the phosphorylation of the 3'-hydroxyl group of dephosphocoenzyme A to form coenzyme A.</text>
</comment>
<dbReference type="HAMAP" id="MF_00376">
    <property type="entry name" value="Dephospho_CoA_kinase"/>
    <property type="match status" value="1"/>
</dbReference>
<dbReference type="GO" id="GO:0005524">
    <property type="term" value="F:ATP binding"/>
    <property type="evidence" value="ECO:0007669"/>
    <property type="project" value="UniProtKB-UniRule"/>
</dbReference>
<evidence type="ECO:0000256" key="3">
    <source>
        <dbReference type="ARBA" id="ARBA00022490"/>
    </source>
</evidence>
<dbReference type="GO" id="GO:0015937">
    <property type="term" value="P:coenzyme A biosynthetic process"/>
    <property type="evidence" value="ECO:0007669"/>
    <property type="project" value="UniProtKB-UniRule"/>
</dbReference>
<evidence type="ECO:0000256" key="7">
    <source>
        <dbReference type="HAMAP-Rule" id="MF_00376"/>
    </source>
</evidence>
<dbReference type="GO" id="GO:0004140">
    <property type="term" value="F:dephospho-CoA kinase activity"/>
    <property type="evidence" value="ECO:0007669"/>
    <property type="project" value="UniProtKB-UniRule"/>
</dbReference>
<dbReference type="SUPFAM" id="SSF81301">
    <property type="entry name" value="Nucleotidyltransferase"/>
    <property type="match status" value="1"/>
</dbReference>
<dbReference type="RefSeq" id="WP_099698265.1">
    <property type="nucleotide sequence ID" value="NZ_NOVD01000024.1"/>
</dbReference>
<proteinExistence type="inferred from homology"/>
<evidence type="ECO:0000256" key="5">
    <source>
        <dbReference type="ARBA" id="ARBA00022840"/>
    </source>
</evidence>
<keyword evidence="3 7" id="KW-0963">Cytoplasm</keyword>
<comment type="similarity">
    <text evidence="2">In the C-terminal section; belongs to the UPF0157 (GrpB) family.</text>
</comment>
<evidence type="ECO:0000313" key="9">
    <source>
        <dbReference type="EMBL" id="PCK24792.1"/>
    </source>
</evidence>
<dbReference type="EMBL" id="NOVD01000024">
    <property type="protein sequence ID" value="PCK24792.1"/>
    <property type="molecule type" value="Genomic_DNA"/>
</dbReference>
<dbReference type="NCBIfam" id="NF002879">
    <property type="entry name" value="PRK03333.1"/>
    <property type="match status" value="1"/>
</dbReference>
<feature type="binding site" evidence="7">
    <location>
        <begin position="11"/>
        <end position="16"/>
    </location>
    <ligand>
        <name>ATP</name>
        <dbReference type="ChEBI" id="CHEBI:30616"/>
    </ligand>
</feature>
<keyword evidence="4 7" id="KW-0547">Nucleotide-binding</keyword>
<gene>
    <name evidence="7" type="primary">coaE</name>
    <name evidence="9" type="ORF">CHR55_24115</name>
</gene>
<organism evidence="9 10">
    <name type="scientific">Rhodococcus qingshengii</name>
    <dbReference type="NCBI Taxonomy" id="334542"/>
    <lineage>
        <taxon>Bacteria</taxon>
        <taxon>Bacillati</taxon>
        <taxon>Actinomycetota</taxon>
        <taxon>Actinomycetes</taxon>
        <taxon>Mycobacteriales</taxon>
        <taxon>Nocardiaceae</taxon>
        <taxon>Rhodococcus</taxon>
        <taxon>Rhodococcus erythropolis group</taxon>
    </lineage>
</organism>
<sequence length="404" mass="43212">MLRVGLTGGIGAGKSTVSKILSELGAVIVDADLIAREVVEPGTPGLAALVDAFGDGILSEDGSLNRPALASLAFADDTSRGTLNGILHPLIGARTMEQISSAPSDAVLVQDIPLLVEGSMAPAFNLVVIVYVDEEERVRRLVGSRGMPESDARARIAAQANDDQRRAVADVWLDNSGEPGSLDDVVRDLWANRLVPFEKNLREGTVVRALPELTPADPSWPAQAERIIGRLSLASGDRARRIDHIGSTAVPGLDAKDVIDIQITVEHLGVADDLAEDLAAAGFPRVEHIVADDPKPSYLGGETDPAVWAKRIHGSADPGRRANIHIRVDGWPGQQFAILFRDWLRADAAARAEYAELKVKAAESAAGIDDYAAAIDAYLGVKTPWFDAAFHRAWEWAEKSGWSL</sequence>
<dbReference type="Pfam" id="PF04229">
    <property type="entry name" value="GrpB"/>
    <property type="match status" value="1"/>
</dbReference>
<comment type="similarity">
    <text evidence="1">In the N-terminal section; belongs to the CoaE family.</text>
</comment>
<evidence type="ECO:0000256" key="6">
    <source>
        <dbReference type="ARBA" id="ARBA00022993"/>
    </source>
</evidence>
<comment type="caution">
    <text evidence="9">The sequence shown here is derived from an EMBL/GenBank/DDBJ whole genome shotgun (WGS) entry which is preliminary data.</text>
</comment>
<dbReference type="CDD" id="cd02022">
    <property type="entry name" value="DPCK"/>
    <property type="match status" value="1"/>
</dbReference>
<dbReference type="InterPro" id="IPR043519">
    <property type="entry name" value="NT_sf"/>
</dbReference>
<dbReference type="InterPro" id="IPR027417">
    <property type="entry name" value="P-loop_NTPase"/>
</dbReference>
<dbReference type="InterPro" id="IPR001977">
    <property type="entry name" value="Depp_CoAkinase"/>
</dbReference>
<dbReference type="NCBIfam" id="TIGR00152">
    <property type="entry name" value="dephospho-CoA kinase"/>
    <property type="match status" value="1"/>
</dbReference>
<dbReference type="SUPFAM" id="SSF52540">
    <property type="entry name" value="P-loop containing nucleoside triphosphate hydrolases"/>
    <property type="match status" value="1"/>
</dbReference>
<dbReference type="EC" id="2.7.1.24" evidence="7 8"/>
<dbReference type="InterPro" id="IPR007344">
    <property type="entry name" value="GrpB/CoaE"/>
</dbReference>
<comment type="subcellular location">
    <subcellularLocation>
        <location evidence="7">Cytoplasm</location>
    </subcellularLocation>
</comment>
<evidence type="ECO:0000313" key="10">
    <source>
        <dbReference type="Proteomes" id="UP000230886"/>
    </source>
</evidence>
<dbReference type="PROSITE" id="PS51219">
    <property type="entry name" value="DPCK"/>
    <property type="match status" value="1"/>
</dbReference>
<protein>
    <recommendedName>
        <fullName evidence="7 8">Dephospho-CoA kinase</fullName>
        <ecNumber evidence="7 8">2.7.1.24</ecNumber>
    </recommendedName>
    <alternativeName>
        <fullName evidence="7">Dephosphocoenzyme A kinase</fullName>
    </alternativeName>
</protein>